<sequence length="104" mass="11447">MVGAALQLRPERYPRNTLRMMGEARGRPSSNERTQNQALWTSSACLIISSKLHIQSPMGCFLLATSSQLAPAVPDSGYPFPSCEEVSTRQQPTFSGSRKRPQPP</sequence>
<feature type="region of interest" description="Disordered" evidence="1">
    <location>
        <begin position="74"/>
        <end position="104"/>
    </location>
</feature>
<gene>
    <name evidence="2" type="ORF">B0T18DRAFT_406097</name>
</gene>
<organism evidence="2 3">
    <name type="scientific">Schizothecium vesticola</name>
    <dbReference type="NCBI Taxonomy" id="314040"/>
    <lineage>
        <taxon>Eukaryota</taxon>
        <taxon>Fungi</taxon>
        <taxon>Dikarya</taxon>
        <taxon>Ascomycota</taxon>
        <taxon>Pezizomycotina</taxon>
        <taxon>Sordariomycetes</taxon>
        <taxon>Sordariomycetidae</taxon>
        <taxon>Sordariales</taxon>
        <taxon>Schizotheciaceae</taxon>
        <taxon>Schizothecium</taxon>
    </lineage>
</organism>
<evidence type="ECO:0000313" key="3">
    <source>
        <dbReference type="Proteomes" id="UP001172155"/>
    </source>
</evidence>
<name>A0AA40F0Z3_9PEZI</name>
<evidence type="ECO:0000313" key="2">
    <source>
        <dbReference type="EMBL" id="KAK0749230.1"/>
    </source>
</evidence>
<dbReference type="Proteomes" id="UP001172155">
    <property type="component" value="Unassembled WGS sequence"/>
</dbReference>
<accession>A0AA40F0Z3</accession>
<dbReference type="AlphaFoldDB" id="A0AA40F0Z3"/>
<comment type="caution">
    <text evidence="2">The sequence shown here is derived from an EMBL/GenBank/DDBJ whole genome shotgun (WGS) entry which is preliminary data.</text>
</comment>
<evidence type="ECO:0000256" key="1">
    <source>
        <dbReference type="SAM" id="MobiDB-lite"/>
    </source>
</evidence>
<keyword evidence="3" id="KW-1185">Reference proteome</keyword>
<proteinExistence type="predicted"/>
<reference evidence="2" key="1">
    <citation type="submission" date="2023-06" db="EMBL/GenBank/DDBJ databases">
        <title>Genome-scale phylogeny and comparative genomics of the fungal order Sordariales.</title>
        <authorList>
            <consortium name="Lawrence Berkeley National Laboratory"/>
            <person name="Hensen N."/>
            <person name="Bonometti L."/>
            <person name="Westerberg I."/>
            <person name="Brannstrom I.O."/>
            <person name="Guillou S."/>
            <person name="Cros-Aarteil S."/>
            <person name="Calhoun S."/>
            <person name="Haridas S."/>
            <person name="Kuo A."/>
            <person name="Mondo S."/>
            <person name="Pangilinan J."/>
            <person name="Riley R."/>
            <person name="LaButti K."/>
            <person name="Andreopoulos B."/>
            <person name="Lipzen A."/>
            <person name="Chen C."/>
            <person name="Yanf M."/>
            <person name="Daum C."/>
            <person name="Ng V."/>
            <person name="Clum A."/>
            <person name="Steindorff A."/>
            <person name="Ohm R."/>
            <person name="Martin F."/>
            <person name="Silar P."/>
            <person name="Natvig D."/>
            <person name="Lalanne C."/>
            <person name="Gautier V."/>
            <person name="Ament-velasquez S.L."/>
            <person name="Kruys A."/>
            <person name="Hutchinson M.I."/>
            <person name="Powell A.J."/>
            <person name="Barry K."/>
            <person name="Miller A.N."/>
            <person name="Grigoriev I.V."/>
            <person name="Debuchy R."/>
            <person name="Gladieux P."/>
            <person name="Thoren M.H."/>
            <person name="Johannesson H."/>
        </authorList>
    </citation>
    <scope>NUCLEOTIDE SEQUENCE</scope>
    <source>
        <strain evidence="2">SMH3187-1</strain>
    </source>
</reference>
<protein>
    <submittedName>
        <fullName evidence="2">Uncharacterized protein</fullName>
    </submittedName>
</protein>
<dbReference type="EMBL" id="JAUKUD010000003">
    <property type="protein sequence ID" value="KAK0749230.1"/>
    <property type="molecule type" value="Genomic_DNA"/>
</dbReference>
<feature type="region of interest" description="Disordered" evidence="1">
    <location>
        <begin position="1"/>
        <end position="35"/>
    </location>
</feature>